<dbReference type="AlphaFoldDB" id="A0A7D9HP73"/>
<dbReference type="Proteomes" id="UP001152795">
    <property type="component" value="Unassembled WGS sequence"/>
</dbReference>
<evidence type="ECO:0000313" key="1">
    <source>
        <dbReference type="EMBL" id="CAB3988656.1"/>
    </source>
</evidence>
<gene>
    <name evidence="1" type="ORF">PACLA_8A014728</name>
</gene>
<comment type="caution">
    <text evidence="1">The sequence shown here is derived from an EMBL/GenBank/DDBJ whole genome shotgun (WGS) entry which is preliminary data.</text>
</comment>
<keyword evidence="2" id="KW-1185">Reference proteome</keyword>
<proteinExistence type="predicted"/>
<name>A0A7D9HP73_PARCT</name>
<accession>A0A7D9HP73</accession>
<sequence>MASSLSTGSLTGDERRWIVVGVCLNKVILPTLRNVVATELQKLYIRLSKPPDEIHKQSIATYKNTLPPSAFRLNYKSINNNEKKPGHTYDFAVKDVLSLAKLYMQPHMAKCTGFDNTMDMSAILAVMCNATPFSSAAADAEIVRNIRNKWAHCNFSEWTQAVFTASIQALISFIKTSNLPKTDEKAVCDNLDDWEKEAGLGLCFGQPFTELITELRASLKHQCDTEIVNKKLNNIESKLCKIKEVEKNAAENSEELKRQKEKLECHSNELERHSNELEDLNKKLKTEDHDKQKENYSKFADKKGIYLITLKYEIFMMYFTTPHIEQHG</sequence>
<protein>
    <submittedName>
        <fullName evidence="1">Uncharacterized protein</fullName>
    </submittedName>
</protein>
<organism evidence="1 2">
    <name type="scientific">Paramuricea clavata</name>
    <name type="common">Red gorgonian</name>
    <name type="synonym">Violescent sea-whip</name>
    <dbReference type="NCBI Taxonomy" id="317549"/>
    <lineage>
        <taxon>Eukaryota</taxon>
        <taxon>Metazoa</taxon>
        <taxon>Cnidaria</taxon>
        <taxon>Anthozoa</taxon>
        <taxon>Octocorallia</taxon>
        <taxon>Malacalcyonacea</taxon>
        <taxon>Plexauridae</taxon>
        <taxon>Paramuricea</taxon>
    </lineage>
</organism>
<reference evidence="1" key="1">
    <citation type="submission" date="2020-04" db="EMBL/GenBank/DDBJ databases">
        <authorList>
            <person name="Alioto T."/>
            <person name="Alioto T."/>
            <person name="Gomez Garrido J."/>
        </authorList>
    </citation>
    <scope>NUCLEOTIDE SEQUENCE</scope>
    <source>
        <strain evidence="1">A484AB</strain>
    </source>
</reference>
<evidence type="ECO:0000313" key="2">
    <source>
        <dbReference type="Proteomes" id="UP001152795"/>
    </source>
</evidence>
<dbReference type="EMBL" id="CACRXK020001360">
    <property type="protein sequence ID" value="CAB3988656.1"/>
    <property type="molecule type" value="Genomic_DNA"/>
</dbReference>
<dbReference type="OrthoDB" id="5988093at2759"/>